<comment type="caution">
    <text evidence="1">The sequence shown here is derived from an EMBL/GenBank/DDBJ whole genome shotgun (WGS) entry which is preliminary data.</text>
</comment>
<dbReference type="EMBL" id="JAMKFB020000018">
    <property type="protein sequence ID" value="KAL0168987.1"/>
    <property type="molecule type" value="Genomic_DNA"/>
</dbReference>
<evidence type="ECO:0000313" key="2">
    <source>
        <dbReference type="Proteomes" id="UP001529510"/>
    </source>
</evidence>
<organism evidence="1 2">
    <name type="scientific">Cirrhinus mrigala</name>
    <name type="common">Mrigala</name>
    <dbReference type="NCBI Taxonomy" id="683832"/>
    <lineage>
        <taxon>Eukaryota</taxon>
        <taxon>Metazoa</taxon>
        <taxon>Chordata</taxon>
        <taxon>Craniata</taxon>
        <taxon>Vertebrata</taxon>
        <taxon>Euteleostomi</taxon>
        <taxon>Actinopterygii</taxon>
        <taxon>Neopterygii</taxon>
        <taxon>Teleostei</taxon>
        <taxon>Ostariophysi</taxon>
        <taxon>Cypriniformes</taxon>
        <taxon>Cyprinidae</taxon>
        <taxon>Labeoninae</taxon>
        <taxon>Labeonini</taxon>
        <taxon>Cirrhinus</taxon>
    </lineage>
</organism>
<reference evidence="1 2" key="1">
    <citation type="submission" date="2024-05" db="EMBL/GenBank/DDBJ databases">
        <title>Genome sequencing and assembly of Indian major carp, Cirrhinus mrigala (Hamilton, 1822).</title>
        <authorList>
            <person name="Mohindra V."/>
            <person name="Chowdhury L.M."/>
            <person name="Lal K."/>
            <person name="Jena J.K."/>
        </authorList>
    </citation>
    <scope>NUCLEOTIDE SEQUENCE [LARGE SCALE GENOMIC DNA]</scope>
    <source>
        <strain evidence="1">CM1030</strain>
        <tissue evidence="1">Blood</tissue>
    </source>
</reference>
<sequence length="281" mass="29500">MLKNSGFSLTASEPKIPTGLVQEPVLDTIKPKRLKPEADLNLTDLWSTYPFPTLVPTLKPLGFSPIRRPSSSDVPAGFPGPISSAGFSQFLGFVGPTGVIQLLGSAFAASFASPPPAQYSAESPAAPRSSRPMSPPRPLCISLSPQRPICPRTPLGSLIHPEKPRLVIAPASATDFQVPSCASTLHPFGSTRLLLSSGFPSILAYSIVALCRIPVSTSIMRASHSTLSFQAFDVTLVYQPFCSAGSAFIDGLPSATQSFGQSSTLVPPTVGSMVLVFSNSS</sequence>
<protein>
    <submittedName>
        <fullName evidence="1">Uncharacterized protein</fullName>
    </submittedName>
</protein>
<accession>A0ABD0P5E9</accession>
<evidence type="ECO:0000313" key="1">
    <source>
        <dbReference type="EMBL" id="KAL0168987.1"/>
    </source>
</evidence>
<name>A0ABD0P5E9_CIRMR</name>
<gene>
    <name evidence="1" type="ORF">M9458_037209</name>
</gene>
<feature type="non-terminal residue" evidence="1">
    <location>
        <position position="281"/>
    </location>
</feature>
<dbReference type="Proteomes" id="UP001529510">
    <property type="component" value="Unassembled WGS sequence"/>
</dbReference>
<dbReference type="AlphaFoldDB" id="A0ABD0P5E9"/>
<keyword evidence="2" id="KW-1185">Reference proteome</keyword>
<proteinExistence type="predicted"/>